<accession>A0A081NG89</accession>
<dbReference type="EMBL" id="JOKH01000003">
    <property type="protein sequence ID" value="KEQ17462.1"/>
    <property type="molecule type" value="Genomic_DNA"/>
</dbReference>
<name>A0A081NG89_9GAMM</name>
<reference evidence="1 2" key="1">
    <citation type="submission" date="2014-06" db="EMBL/GenBank/DDBJ databases">
        <title>Whole Genome Sequences of Three Symbiotic Endozoicomonas Bacteria.</title>
        <authorList>
            <person name="Neave M.J."/>
            <person name="Apprill A."/>
            <person name="Voolstra C.R."/>
        </authorList>
    </citation>
    <scope>NUCLEOTIDE SEQUENCE [LARGE SCALE GENOMIC DNA]</scope>
    <source>
        <strain evidence="1 2">DSM 25634</strain>
    </source>
</reference>
<comment type="caution">
    <text evidence="1">The sequence shown here is derived from an EMBL/GenBank/DDBJ whole genome shotgun (WGS) entry which is preliminary data.</text>
</comment>
<dbReference type="OrthoDB" id="6191885at2"/>
<proteinExistence type="predicted"/>
<gene>
    <name evidence="1" type="ORF">GZ78_16955</name>
</gene>
<dbReference type="STRING" id="1137799.GZ78_16955"/>
<dbReference type="RefSeq" id="WP_034837752.1">
    <property type="nucleotide sequence ID" value="NZ_JOKH01000003.1"/>
</dbReference>
<sequence>MNSNNRFLGQLISRAEQIMVQDSYQFSQLAGLSELIDPSTVPQLLQCVAEDISKETSAEKKPFLDQNYLYSKGDFNLSLVFCNGLGEPSESKEVCANEFDLMLINLGEQAIDIPVLETKVDTVDIYEMPVSARNGPTLILGSCQAHVFKAYDSVPLLDGIKQQACLLTAHSAARGVLTWTYNRETLQPTRLIATRVSDSRSQLAAALIGELSGSEKSIECLENVASSDRYAPFVRWEAFSSLCKQSEERSRSLLEHTLIYDSDPYIRQLADKTMTALSVTA</sequence>
<protein>
    <recommendedName>
        <fullName evidence="3">HEAT repeat domain-containing protein</fullName>
    </recommendedName>
</protein>
<dbReference type="eggNOG" id="COG1413">
    <property type="taxonomic scope" value="Bacteria"/>
</dbReference>
<organism evidence="1 2">
    <name type="scientific">Endozoicomonas numazuensis</name>
    <dbReference type="NCBI Taxonomy" id="1137799"/>
    <lineage>
        <taxon>Bacteria</taxon>
        <taxon>Pseudomonadati</taxon>
        <taxon>Pseudomonadota</taxon>
        <taxon>Gammaproteobacteria</taxon>
        <taxon>Oceanospirillales</taxon>
        <taxon>Endozoicomonadaceae</taxon>
        <taxon>Endozoicomonas</taxon>
    </lineage>
</organism>
<dbReference type="AlphaFoldDB" id="A0A081NG89"/>
<evidence type="ECO:0000313" key="1">
    <source>
        <dbReference type="EMBL" id="KEQ17462.1"/>
    </source>
</evidence>
<dbReference type="Proteomes" id="UP000028073">
    <property type="component" value="Unassembled WGS sequence"/>
</dbReference>
<evidence type="ECO:0008006" key="3">
    <source>
        <dbReference type="Google" id="ProtNLM"/>
    </source>
</evidence>
<evidence type="ECO:0000313" key="2">
    <source>
        <dbReference type="Proteomes" id="UP000028073"/>
    </source>
</evidence>
<keyword evidence="2" id="KW-1185">Reference proteome</keyword>